<keyword evidence="2" id="KW-1185">Reference proteome</keyword>
<evidence type="ECO:0000313" key="1">
    <source>
        <dbReference type="EMBL" id="KAI8534219.1"/>
    </source>
</evidence>
<dbReference type="Proteomes" id="UP001062846">
    <property type="component" value="Chromosome 10"/>
</dbReference>
<reference evidence="1" key="1">
    <citation type="submission" date="2022-02" db="EMBL/GenBank/DDBJ databases">
        <title>Plant Genome Project.</title>
        <authorList>
            <person name="Zhang R.-G."/>
        </authorList>
    </citation>
    <scope>NUCLEOTIDE SEQUENCE</scope>
    <source>
        <strain evidence="1">AT1</strain>
    </source>
</reference>
<gene>
    <name evidence="1" type="ORF">RHMOL_Rhmol10G0072100</name>
</gene>
<proteinExistence type="predicted"/>
<sequence length="69" mass="7352">MGRWSYKFQSASRTPDRGSTVGPFQLHRLGIIDSDLELLAGHGGVLFGPAQATPVVVSIRLGLLSFIVG</sequence>
<organism evidence="1 2">
    <name type="scientific">Rhododendron molle</name>
    <name type="common">Chinese azalea</name>
    <name type="synonym">Azalea mollis</name>
    <dbReference type="NCBI Taxonomy" id="49168"/>
    <lineage>
        <taxon>Eukaryota</taxon>
        <taxon>Viridiplantae</taxon>
        <taxon>Streptophyta</taxon>
        <taxon>Embryophyta</taxon>
        <taxon>Tracheophyta</taxon>
        <taxon>Spermatophyta</taxon>
        <taxon>Magnoliopsida</taxon>
        <taxon>eudicotyledons</taxon>
        <taxon>Gunneridae</taxon>
        <taxon>Pentapetalae</taxon>
        <taxon>asterids</taxon>
        <taxon>Ericales</taxon>
        <taxon>Ericaceae</taxon>
        <taxon>Ericoideae</taxon>
        <taxon>Rhodoreae</taxon>
        <taxon>Rhododendron</taxon>
    </lineage>
</organism>
<accession>A0ACC0M0V2</accession>
<name>A0ACC0M0V2_RHOML</name>
<dbReference type="EMBL" id="CM046397">
    <property type="protein sequence ID" value="KAI8534219.1"/>
    <property type="molecule type" value="Genomic_DNA"/>
</dbReference>
<evidence type="ECO:0000313" key="2">
    <source>
        <dbReference type="Proteomes" id="UP001062846"/>
    </source>
</evidence>
<protein>
    <submittedName>
        <fullName evidence="1">Uncharacterized protein</fullName>
    </submittedName>
</protein>
<comment type="caution">
    <text evidence="1">The sequence shown here is derived from an EMBL/GenBank/DDBJ whole genome shotgun (WGS) entry which is preliminary data.</text>
</comment>